<name>A0A9D8KFE2_9DELT</name>
<dbReference type="InterPro" id="IPR002641">
    <property type="entry name" value="PNPLA_dom"/>
</dbReference>
<dbReference type="AlphaFoldDB" id="A0A9D8KFE2"/>
<evidence type="ECO:0000256" key="2">
    <source>
        <dbReference type="PROSITE-ProRule" id="PRU01161"/>
    </source>
</evidence>
<keyword evidence="3" id="KW-0472">Membrane</keyword>
<keyword evidence="2" id="KW-0442">Lipid degradation</keyword>
<keyword evidence="3" id="KW-1133">Transmembrane helix</keyword>
<feature type="domain" description="PNPLA" evidence="4">
    <location>
        <begin position="10"/>
        <end position="220"/>
    </location>
</feature>
<gene>
    <name evidence="5" type="ORF">JW984_08060</name>
</gene>
<dbReference type="PROSITE" id="PS51635">
    <property type="entry name" value="PNPLA"/>
    <property type="match status" value="1"/>
</dbReference>
<evidence type="ECO:0000256" key="3">
    <source>
        <dbReference type="SAM" id="Phobius"/>
    </source>
</evidence>
<protein>
    <submittedName>
        <fullName evidence="5">Patatin-like phospholipase family protein</fullName>
    </submittedName>
</protein>
<dbReference type="GO" id="GO:0016787">
    <property type="term" value="F:hydrolase activity"/>
    <property type="evidence" value="ECO:0007669"/>
    <property type="project" value="UniProtKB-UniRule"/>
</dbReference>
<dbReference type="InterPro" id="IPR047156">
    <property type="entry name" value="Teg/CotR/CapV-like"/>
</dbReference>
<comment type="caution">
    <text evidence="5">The sequence shown here is derived from an EMBL/GenBank/DDBJ whole genome shotgun (WGS) entry which is preliminary data.</text>
</comment>
<dbReference type="InterPro" id="IPR016035">
    <property type="entry name" value="Acyl_Trfase/lysoPLipase"/>
</dbReference>
<evidence type="ECO:0000259" key="4">
    <source>
        <dbReference type="PROSITE" id="PS51635"/>
    </source>
</evidence>
<feature type="transmembrane region" description="Helical" evidence="3">
    <location>
        <begin position="47"/>
        <end position="67"/>
    </location>
</feature>
<dbReference type="GO" id="GO:0016042">
    <property type="term" value="P:lipid catabolic process"/>
    <property type="evidence" value="ECO:0007669"/>
    <property type="project" value="UniProtKB-UniRule"/>
</dbReference>
<proteinExistence type="predicted"/>
<feature type="short sequence motif" description="GXSXG" evidence="2">
    <location>
        <begin position="52"/>
        <end position="56"/>
    </location>
</feature>
<feature type="short sequence motif" description="DGA/G" evidence="2">
    <location>
        <begin position="206"/>
        <end position="208"/>
    </location>
</feature>
<accession>A0A9D8KFE2</accession>
<feature type="short sequence motif" description="GXGXXG" evidence="2">
    <location>
        <begin position="14"/>
        <end position="19"/>
    </location>
</feature>
<keyword evidence="3" id="KW-0812">Transmembrane</keyword>
<reference evidence="5" key="1">
    <citation type="journal article" date="2021" name="Environ. Microbiol.">
        <title>Genomic characterization of three novel Desulfobacterota classes expand the metabolic and phylogenetic diversity of the phylum.</title>
        <authorList>
            <person name="Murphy C.L."/>
            <person name="Biggerstaff J."/>
            <person name="Eichhorn A."/>
            <person name="Ewing E."/>
            <person name="Shahan R."/>
            <person name="Soriano D."/>
            <person name="Stewart S."/>
            <person name="VanMol K."/>
            <person name="Walker R."/>
            <person name="Walters P."/>
            <person name="Elshahed M.S."/>
            <person name="Youssef N.H."/>
        </authorList>
    </citation>
    <scope>NUCLEOTIDE SEQUENCE</scope>
    <source>
        <strain evidence="5">Zod_Metabat.24</strain>
    </source>
</reference>
<dbReference type="Pfam" id="PF01734">
    <property type="entry name" value="Patatin"/>
    <property type="match status" value="1"/>
</dbReference>
<dbReference type="PANTHER" id="PTHR24138">
    <property type="entry name" value="INTRACELLLAR PHOSPHOLIPASE A FAMILY"/>
    <property type="match status" value="1"/>
</dbReference>
<reference evidence="5" key="2">
    <citation type="submission" date="2021-01" db="EMBL/GenBank/DDBJ databases">
        <authorList>
            <person name="Hahn C.R."/>
            <person name="Youssef N.H."/>
            <person name="Elshahed M."/>
        </authorList>
    </citation>
    <scope>NUCLEOTIDE SEQUENCE</scope>
    <source>
        <strain evidence="5">Zod_Metabat.24</strain>
    </source>
</reference>
<feature type="active site" description="Proton acceptor" evidence="2">
    <location>
        <position position="206"/>
    </location>
</feature>
<sequence>MDPFKKNVAISIDGGGIRGIIATKALWMLEDYLKKTGYIKNTLNEKVHLFAGTSTGAIIAAALAAGIPARDLTRFYRNLGRDVFKKFFPGSAFLRMVVTGEHYSNKKLESLLNTILSKKIGHGTNMNYFFSLNPPIDVVFTTFDITSNRTRYIKPWNAPEMKPDTDENFTPDENFTEWPVVKAVLASSAAPTYFPFIEGEHGLYMDGGVGSYNNPCFLAAYEIYVYLQCIWGWKPEKTTLISLGTGDEPPIFTKKSKNKKLLFKMFDLVFGAFMQSAAKQQVFLVNSFFEALDFRRFQVNLKKKVDLDDASEIDDLEKYGEEMGEKILGNKPEEIGRIYEGFEVSFKCPIVTSRKRIPKRK</sequence>
<evidence type="ECO:0000256" key="1">
    <source>
        <dbReference type="ARBA" id="ARBA00023098"/>
    </source>
</evidence>
<dbReference type="SUPFAM" id="SSF52151">
    <property type="entry name" value="FabD/lysophospholipase-like"/>
    <property type="match status" value="1"/>
</dbReference>
<evidence type="ECO:0000313" key="5">
    <source>
        <dbReference type="EMBL" id="MBN1573134.1"/>
    </source>
</evidence>
<dbReference type="Gene3D" id="3.40.1090.10">
    <property type="entry name" value="Cytosolic phospholipase A2 catalytic domain"/>
    <property type="match status" value="1"/>
</dbReference>
<organism evidence="5 6">
    <name type="scientific">Candidatus Zymogenus saltonus</name>
    <dbReference type="NCBI Taxonomy" id="2844893"/>
    <lineage>
        <taxon>Bacteria</taxon>
        <taxon>Deltaproteobacteria</taxon>
        <taxon>Candidatus Zymogenia</taxon>
        <taxon>Candidatus Zymogeniales</taxon>
        <taxon>Candidatus Zymogenaceae</taxon>
        <taxon>Candidatus Zymogenus</taxon>
    </lineage>
</organism>
<keyword evidence="2" id="KW-0378">Hydrolase</keyword>
<evidence type="ECO:0000313" key="6">
    <source>
        <dbReference type="Proteomes" id="UP000809273"/>
    </source>
</evidence>
<feature type="active site" description="Nucleophile" evidence="2">
    <location>
        <position position="54"/>
    </location>
</feature>
<dbReference type="EMBL" id="JAFGIX010000040">
    <property type="protein sequence ID" value="MBN1573134.1"/>
    <property type="molecule type" value="Genomic_DNA"/>
</dbReference>
<dbReference type="Proteomes" id="UP000809273">
    <property type="component" value="Unassembled WGS sequence"/>
</dbReference>
<keyword evidence="1 2" id="KW-0443">Lipid metabolism</keyword>
<dbReference type="PANTHER" id="PTHR24138:SF12">
    <property type="entry name" value="PATATIN FAMILY PROTEIN"/>
    <property type="match status" value="1"/>
</dbReference>